<evidence type="ECO:0000313" key="1">
    <source>
        <dbReference type="EMBL" id="KIJ38834.1"/>
    </source>
</evidence>
<evidence type="ECO:0000313" key="2">
    <source>
        <dbReference type="Proteomes" id="UP000054279"/>
    </source>
</evidence>
<dbReference type="OrthoDB" id="3363479at2759"/>
<proteinExistence type="predicted"/>
<dbReference type="AlphaFoldDB" id="A0A0C9UVG5"/>
<reference evidence="1 2" key="1">
    <citation type="submission" date="2014-06" db="EMBL/GenBank/DDBJ databases">
        <title>Evolutionary Origins and Diversification of the Mycorrhizal Mutualists.</title>
        <authorList>
            <consortium name="DOE Joint Genome Institute"/>
            <consortium name="Mycorrhizal Genomics Consortium"/>
            <person name="Kohler A."/>
            <person name="Kuo A."/>
            <person name="Nagy L.G."/>
            <person name="Floudas D."/>
            <person name="Copeland A."/>
            <person name="Barry K.W."/>
            <person name="Cichocki N."/>
            <person name="Veneault-Fourrey C."/>
            <person name="LaButti K."/>
            <person name="Lindquist E.A."/>
            <person name="Lipzen A."/>
            <person name="Lundell T."/>
            <person name="Morin E."/>
            <person name="Murat C."/>
            <person name="Riley R."/>
            <person name="Ohm R."/>
            <person name="Sun H."/>
            <person name="Tunlid A."/>
            <person name="Henrissat B."/>
            <person name="Grigoriev I.V."/>
            <person name="Hibbett D.S."/>
            <person name="Martin F."/>
        </authorList>
    </citation>
    <scope>NUCLEOTIDE SEQUENCE [LARGE SCALE GENOMIC DNA]</scope>
    <source>
        <strain evidence="1 2">SS14</strain>
    </source>
</reference>
<accession>A0A0C9UVG5</accession>
<organism evidence="1 2">
    <name type="scientific">Sphaerobolus stellatus (strain SS14)</name>
    <dbReference type="NCBI Taxonomy" id="990650"/>
    <lineage>
        <taxon>Eukaryota</taxon>
        <taxon>Fungi</taxon>
        <taxon>Dikarya</taxon>
        <taxon>Basidiomycota</taxon>
        <taxon>Agaricomycotina</taxon>
        <taxon>Agaricomycetes</taxon>
        <taxon>Phallomycetidae</taxon>
        <taxon>Geastrales</taxon>
        <taxon>Sphaerobolaceae</taxon>
        <taxon>Sphaerobolus</taxon>
    </lineage>
</organism>
<keyword evidence="2" id="KW-1185">Reference proteome</keyword>
<dbReference type="Proteomes" id="UP000054279">
    <property type="component" value="Unassembled WGS sequence"/>
</dbReference>
<name>A0A0C9UVG5_SPHS4</name>
<dbReference type="HOGENOM" id="CLU_1448597_0_0_1"/>
<gene>
    <name evidence="1" type="ORF">M422DRAFT_258481</name>
</gene>
<protein>
    <submittedName>
        <fullName evidence="1">Unplaced genomic scaffold SPHSTscaffold_82, whole genome shotgun sequence</fullName>
    </submittedName>
</protein>
<sequence>MSKFTCAMTNRWTLENIILHGSQDGIGIDTSWRNMNENRAGVTFITGVDRNGHLVPCSALLSANIKVETLRNYLMQTEQQVVARANEIIAAIPNAFILICQFHIIQAILRLDVDSGIREGAPRLSLAFKFRMLIYFRQAQRCRTLEEWPSFREHFFQRLKRLASVMVEKVVQARPAVQTDPGLSGAV</sequence>
<dbReference type="EMBL" id="KN837157">
    <property type="protein sequence ID" value="KIJ38834.1"/>
    <property type="molecule type" value="Genomic_DNA"/>
</dbReference>